<dbReference type="PROSITE" id="PS50106">
    <property type="entry name" value="PDZ"/>
    <property type="match status" value="2"/>
</dbReference>
<dbReference type="InterPro" id="IPR011782">
    <property type="entry name" value="Pept_S1C_Do"/>
</dbReference>
<feature type="domain" description="PDZ" evidence="14">
    <location>
        <begin position="422"/>
        <end position="499"/>
    </location>
</feature>
<comment type="similarity">
    <text evidence="3">Belongs to the peptidase S1C family.</text>
</comment>
<evidence type="ECO:0000256" key="12">
    <source>
        <dbReference type="ARBA" id="ARBA00023016"/>
    </source>
</evidence>
<dbReference type="Gene3D" id="2.30.42.10">
    <property type="match status" value="2"/>
</dbReference>
<sequence length="509" mass="52307">MQNVGATTAISAKRLTLALAAAGVIGGAVGAITVNHNNAVASGAVSAPATLAAPALPAAVGAPTQVAAGVVLPDFTQIVARMGPAVVNIQVTGSTKTSAGPNARLPRGHENDPFFEFFRRFQDPRAQRGQRDVPVFGAGSGFIISPDGVILTNAHVVRDASEVTVKLQDRREYRAKVLGSDPKTDVAVLKIEARNLPVVPIGKSTDLKVGEWVLAIGSPFGLESSVTAGVVSAKGRSIDEGNVPFIQTDVAVNPGNSGGPLFNTRGEVIGINSQIYSQTGGYQGLSFAIPIDVAYRIKDQIVTTGKVQHAKLGVSIQEVNQAFADSFNLASPEGALVSNVEPGGAADKAGLKSGDVIRKLNGQPIIASGDLPALMSTSKPGDRVTLDVWRDGKIVQIPAKLGNASDKVAAAQPEAVETLDAGSKLGLSLRPLEPIEKRQSGIASGLVIEDTGGAAANAGVQPGDVLLSVNGRPVSSVAQVRDVVGKSTKSVALLIQRGSDKIFIPVRIG</sequence>
<evidence type="ECO:0000256" key="10">
    <source>
        <dbReference type="ARBA" id="ARBA00022801"/>
    </source>
</evidence>
<dbReference type="InterPro" id="IPR041489">
    <property type="entry name" value="PDZ_6"/>
</dbReference>
<comment type="catalytic activity">
    <reaction evidence="1">
        <text>Acts on substrates that are at least partially unfolded. The cleavage site P1 residue is normally between a pair of hydrophobic residues, such as Val-|-Val.</text>
        <dbReference type="EC" id="3.4.21.107"/>
    </reaction>
</comment>
<evidence type="ECO:0000256" key="5">
    <source>
        <dbReference type="ARBA" id="ARBA00013958"/>
    </source>
</evidence>
<keyword evidence="9" id="KW-0574">Periplasm</keyword>
<evidence type="ECO:0000256" key="11">
    <source>
        <dbReference type="ARBA" id="ARBA00022825"/>
    </source>
</evidence>
<dbReference type="InterPro" id="IPR009003">
    <property type="entry name" value="Peptidase_S1_PA"/>
</dbReference>
<evidence type="ECO:0000256" key="7">
    <source>
        <dbReference type="ARBA" id="ARBA00022729"/>
    </source>
</evidence>
<comment type="subcellular location">
    <subcellularLocation>
        <location evidence="2">Periplasm</location>
    </subcellularLocation>
</comment>
<dbReference type="Pfam" id="PF13365">
    <property type="entry name" value="Trypsin_2"/>
    <property type="match status" value="1"/>
</dbReference>
<gene>
    <name evidence="15" type="ORF">LMJ30_10485</name>
</gene>
<keyword evidence="12" id="KW-0346">Stress response</keyword>
<keyword evidence="16" id="KW-1185">Reference proteome</keyword>
<dbReference type="InterPro" id="IPR036034">
    <property type="entry name" value="PDZ_sf"/>
</dbReference>
<accession>A0ABS8IUH8</accession>
<evidence type="ECO:0000256" key="2">
    <source>
        <dbReference type="ARBA" id="ARBA00004418"/>
    </source>
</evidence>
<dbReference type="Pfam" id="PF13180">
    <property type="entry name" value="PDZ_2"/>
    <property type="match status" value="1"/>
</dbReference>
<evidence type="ECO:0000313" key="16">
    <source>
        <dbReference type="Proteomes" id="UP001198701"/>
    </source>
</evidence>
<feature type="domain" description="PDZ" evidence="14">
    <location>
        <begin position="301"/>
        <end position="392"/>
    </location>
</feature>
<evidence type="ECO:0000256" key="6">
    <source>
        <dbReference type="ARBA" id="ARBA00022670"/>
    </source>
</evidence>
<dbReference type="Proteomes" id="UP001198701">
    <property type="component" value="Unassembled WGS sequence"/>
</dbReference>
<reference evidence="15 16" key="1">
    <citation type="submission" date="2021-11" db="EMBL/GenBank/DDBJ databases">
        <authorList>
            <person name="Huq M.A."/>
        </authorList>
    </citation>
    <scope>NUCLEOTIDE SEQUENCE [LARGE SCALE GENOMIC DNA]</scope>
    <source>
        <strain evidence="15 16">MAHUQ-52</strain>
    </source>
</reference>
<protein>
    <recommendedName>
        <fullName evidence="5">Probable periplasmic serine endoprotease DegP-like</fullName>
        <ecNumber evidence="4">3.4.21.107</ecNumber>
    </recommendedName>
    <alternativeName>
        <fullName evidence="13">Protease Do</fullName>
    </alternativeName>
</protein>
<dbReference type="EC" id="3.4.21.107" evidence="4"/>
<dbReference type="SUPFAM" id="SSF50494">
    <property type="entry name" value="Trypsin-like serine proteases"/>
    <property type="match status" value="1"/>
</dbReference>
<comment type="caution">
    <text evidence="15">The sequence shown here is derived from an EMBL/GenBank/DDBJ whole genome shotgun (WGS) entry which is preliminary data.</text>
</comment>
<evidence type="ECO:0000256" key="8">
    <source>
        <dbReference type="ARBA" id="ARBA00022737"/>
    </source>
</evidence>
<dbReference type="SUPFAM" id="SSF50156">
    <property type="entry name" value="PDZ domain-like"/>
    <property type="match status" value="2"/>
</dbReference>
<dbReference type="PANTHER" id="PTHR22939:SF130">
    <property type="entry name" value="PERIPLASMIC SERINE ENDOPROTEASE DEGP-LIKE-RELATED"/>
    <property type="match status" value="1"/>
</dbReference>
<keyword evidence="7" id="KW-0732">Signal</keyword>
<proteinExistence type="inferred from homology"/>
<dbReference type="RefSeq" id="WP_229432295.1">
    <property type="nucleotide sequence ID" value="NZ_JAJHPV010000013.1"/>
</dbReference>
<evidence type="ECO:0000259" key="14">
    <source>
        <dbReference type="PROSITE" id="PS50106"/>
    </source>
</evidence>
<evidence type="ECO:0000256" key="9">
    <source>
        <dbReference type="ARBA" id="ARBA00022764"/>
    </source>
</evidence>
<dbReference type="CDD" id="cd10839">
    <property type="entry name" value="cpPDZ1_DegP-like"/>
    <property type="match status" value="1"/>
</dbReference>
<evidence type="ECO:0000313" key="15">
    <source>
        <dbReference type="EMBL" id="MCC6071383.1"/>
    </source>
</evidence>
<dbReference type="NCBIfam" id="TIGR02037">
    <property type="entry name" value="degP_htrA_DO"/>
    <property type="match status" value="1"/>
</dbReference>
<evidence type="ECO:0000256" key="13">
    <source>
        <dbReference type="ARBA" id="ARBA00032850"/>
    </source>
</evidence>
<dbReference type="PANTHER" id="PTHR22939">
    <property type="entry name" value="SERINE PROTEASE FAMILY S1C HTRA-RELATED"/>
    <property type="match status" value="1"/>
</dbReference>
<dbReference type="InterPro" id="IPR001940">
    <property type="entry name" value="Peptidase_S1C"/>
</dbReference>
<evidence type="ECO:0000256" key="1">
    <source>
        <dbReference type="ARBA" id="ARBA00001772"/>
    </source>
</evidence>
<evidence type="ECO:0000256" key="4">
    <source>
        <dbReference type="ARBA" id="ARBA00013035"/>
    </source>
</evidence>
<keyword evidence="11" id="KW-0720">Serine protease</keyword>
<dbReference type="Pfam" id="PF17820">
    <property type="entry name" value="PDZ_6"/>
    <property type="match status" value="1"/>
</dbReference>
<dbReference type="PRINTS" id="PR00834">
    <property type="entry name" value="PROTEASES2C"/>
</dbReference>
<keyword evidence="6" id="KW-0645">Protease</keyword>
<keyword evidence="10" id="KW-0378">Hydrolase</keyword>
<keyword evidence="8" id="KW-0677">Repeat</keyword>
<name>A0ABS8IUH8_9BURK</name>
<dbReference type="SMART" id="SM00228">
    <property type="entry name" value="PDZ"/>
    <property type="match status" value="2"/>
</dbReference>
<organism evidence="15 16">
    <name type="scientific">Massilia agrisoli</name>
    <dbReference type="NCBI Taxonomy" id="2892444"/>
    <lineage>
        <taxon>Bacteria</taxon>
        <taxon>Pseudomonadati</taxon>
        <taxon>Pseudomonadota</taxon>
        <taxon>Betaproteobacteria</taxon>
        <taxon>Burkholderiales</taxon>
        <taxon>Oxalobacteraceae</taxon>
        <taxon>Telluria group</taxon>
        <taxon>Massilia</taxon>
    </lineage>
</organism>
<evidence type="ECO:0000256" key="3">
    <source>
        <dbReference type="ARBA" id="ARBA00010541"/>
    </source>
</evidence>
<dbReference type="InterPro" id="IPR001478">
    <property type="entry name" value="PDZ"/>
</dbReference>
<dbReference type="EMBL" id="JAJHPV010000013">
    <property type="protein sequence ID" value="MCC6071383.1"/>
    <property type="molecule type" value="Genomic_DNA"/>
</dbReference>
<dbReference type="Gene3D" id="2.40.10.120">
    <property type="match status" value="1"/>
</dbReference>